<keyword evidence="3 5" id="KW-0949">S-adenosyl-L-methionine</keyword>
<dbReference type="PANTHER" id="PTHR18895">
    <property type="entry name" value="HEMK METHYLTRANSFERASE"/>
    <property type="match status" value="1"/>
</dbReference>
<keyword evidence="1 5" id="KW-0489">Methyltransferase</keyword>
<evidence type="ECO:0000259" key="6">
    <source>
        <dbReference type="Pfam" id="PF05175"/>
    </source>
</evidence>
<evidence type="ECO:0000256" key="4">
    <source>
        <dbReference type="ARBA" id="ARBA00048391"/>
    </source>
</evidence>
<dbReference type="HAMAP" id="MF_02126">
    <property type="entry name" value="RF_methyltr_PrmC"/>
    <property type="match status" value="1"/>
</dbReference>
<evidence type="ECO:0000256" key="2">
    <source>
        <dbReference type="ARBA" id="ARBA00022679"/>
    </source>
</evidence>
<comment type="similarity">
    <text evidence="5">Belongs to the protein N5-glutamine methyltransferase family. PrmC subfamily.</text>
</comment>
<reference evidence="8 9" key="1">
    <citation type="journal article" date="2014" name="Antonie Van Leeuwenhoek">
        <title>Hyphomonas beringensis sp. nov. and Hyphomonas chukchiensis sp. nov., isolated from surface seawater of the Bering Sea and Chukchi Sea.</title>
        <authorList>
            <person name="Li C."/>
            <person name="Lai Q."/>
            <person name="Li G."/>
            <person name="Dong C."/>
            <person name="Wang J."/>
            <person name="Liao Y."/>
            <person name="Shao Z."/>
        </authorList>
    </citation>
    <scope>NUCLEOTIDE SEQUENCE [LARGE SCALE GENOMIC DNA]</scope>
    <source>
        <strain evidence="8 9">MHS-2</strain>
    </source>
</reference>
<evidence type="ECO:0000256" key="3">
    <source>
        <dbReference type="ARBA" id="ARBA00022691"/>
    </source>
</evidence>
<feature type="domain" description="Release factor glutamine methyltransferase N-terminal" evidence="7">
    <location>
        <begin position="2"/>
        <end position="60"/>
    </location>
</feature>
<dbReference type="PROSITE" id="PS00092">
    <property type="entry name" value="N6_MTASE"/>
    <property type="match status" value="1"/>
</dbReference>
<dbReference type="Pfam" id="PF17827">
    <property type="entry name" value="PrmC_N"/>
    <property type="match status" value="1"/>
</dbReference>
<dbReference type="CDD" id="cd02440">
    <property type="entry name" value="AdoMet_MTases"/>
    <property type="match status" value="1"/>
</dbReference>
<dbReference type="Proteomes" id="UP000025171">
    <property type="component" value="Unassembled WGS sequence"/>
</dbReference>
<keyword evidence="9" id="KW-1185">Reference proteome</keyword>
<feature type="binding site" evidence="5">
    <location>
        <position position="130"/>
    </location>
    <ligand>
        <name>S-adenosyl-L-methionine</name>
        <dbReference type="ChEBI" id="CHEBI:59789"/>
    </ligand>
</feature>
<dbReference type="InterPro" id="IPR029063">
    <property type="entry name" value="SAM-dependent_MTases_sf"/>
</dbReference>
<evidence type="ECO:0000256" key="5">
    <source>
        <dbReference type="HAMAP-Rule" id="MF_02126"/>
    </source>
</evidence>
<dbReference type="NCBIfam" id="TIGR03534">
    <property type="entry name" value="RF_mod_PrmC"/>
    <property type="match status" value="1"/>
</dbReference>
<dbReference type="PATRIC" id="fig|1280950.3.peg.3135"/>
<dbReference type="InterPro" id="IPR007848">
    <property type="entry name" value="Small_mtfrase_dom"/>
</dbReference>
<dbReference type="InterPro" id="IPR004556">
    <property type="entry name" value="HemK-like"/>
</dbReference>
<accession>A0A059FCF2</accession>
<feature type="binding site" evidence="5">
    <location>
        <position position="174"/>
    </location>
    <ligand>
        <name>S-adenosyl-L-methionine</name>
        <dbReference type="ChEBI" id="CHEBI:59789"/>
    </ligand>
</feature>
<dbReference type="InterPro" id="IPR002052">
    <property type="entry name" value="DNA_methylase_N6_adenine_CS"/>
</dbReference>
<comment type="caution">
    <text evidence="8">The sequence shown here is derived from an EMBL/GenBank/DDBJ whole genome shotgun (WGS) entry which is preliminary data.</text>
</comment>
<dbReference type="EC" id="2.1.1.297" evidence="5"/>
<dbReference type="NCBIfam" id="TIGR00536">
    <property type="entry name" value="hemK_fam"/>
    <property type="match status" value="1"/>
</dbReference>
<comment type="function">
    <text evidence="5">Methylates the class 1 translation termination release factors RF1/PrfA and RF2/PrfB on the glutamine residue of the universally conserved GGQ motif.</text>
</comment>
<feature type="domain" description="Methyltransferase small" evidence="6">
    <location>
        <begin position="93"/>
        <end position="180"/>
    </location>
</feature>
<evidence type="ECO:0000313" key="9">
    <source>
        <dbReference type="Proteomes" id="UP000025171"/>
    </source>
</evidence>
<name>A0A059FCF2_9PROT</name>
<feature type="binding site" evidence="5">
    <location>
        <begin position="174"/>
        <end position="177"/>
    </location>
    <ligand>
        <name>substrate</name>
    </ligand>
</feature>
<dbReference type="EMBL" id="ARYK01000010">
    <property type="protein sequence ID" value="KCZ88304.1"/>
    <property type="molecule type" value="Genomic_DNA"/>
</dbReference>
<dbReference type="Gene3D" id="3.40.50.150">
    <property type="entry name" value="Vaccinia Virus protein VP39"/>
    <property type="match status" value="1"/>
</dbReference>
<feature type="binding site" evidence="5">
    <location>
        <begin position="107"/>
        <end position="111"/>
    </location>
    <ligand>
        <name>S-adenosyl-L-methionine</name>
        <dbReference type="ChEBI" id="CHEBI:59789"/>
    </ligand>
</feature>
<sequence length="270" mass="28589">MRDAGIEAPQREARLLMAVASGLTTSDLIIRGHQPVPASLADTFHAIVARRAAREPFQHIARTASFFGLDLVSDRRALVPRADSEVVVEAALALLPEGRDARVVDLGTGSGCLLAALLATRTELTGIGLDASSDAADLARENVERLGLGNRARILTGSWTEWTGWADVDLVISNPPYINAATIASLDPEVRLHDPLDALDGGEDGLAAYREIVMLARAGLRAGVPIVFEIGFDQRSSVSGLMADAGFIGLGSSRDLAGNDRVVWAFQAES</sequence>
<dbReference type="InterPro" id="IPR050320">
    <property type="entry name" value="N5-glutamine_MTase"/>
</dbReference>
<dbReference type="STRING" id="1280950.HJO_15618"/>
<protein>
    <recommendedName>
        <fullName evidence="5">Release factor glutamine methyltransferase</fullName>
        <shortName evidence="5">RF MTase</shortName>
        <ecNumber evidence="5">2.1.1.297</ecNumber>
    </recommendedName>
    <alternativeName>
        <fullName evidence="5">N5-glutamine methyltransferase PrmC</fullName>
    </alternativeName>
    <alternativeName>
        <fullName evidence="5">Protein-(glutamine-N5) MTase PrmC</fullName>
    </alternativeName>
    <alternativeName>
        <fullName evidence="5">Protein-glutamine N-methyltransferase PrmC</fullName>
    </alternativeName>
</protein>
<dbReference type="GO" id="GO:0003676">
    <property type="term" value="F:nucleic acid binding"/>
    <property type="evidence" value="ECO:0007669"/>
    <property type="project" value="InterPro"/>
</dbReference>
<dbReference type="Pfam" id="PF05175">
    <property type="entry name" value="MTS"/>
    <property type="match status" value="1"/>
</dbReference>
<organism evidence="8 9">
    <name type="scientific">Hyphomonas johnsonii MHS-2</name>
    <dbReference type="NCBI Taxonomy" id="1280950"/>
    <lineage>
        <taxon>Bacteria</taxon>
        <taxon>Pseudomonadati</taxon>
        <taxon>Pseudomonadota</taxon>
        <taxon>Alphaproteobacteria</taxon>
        <taxon>Hyphomonadales</taxon>
        <taxon>Hyphomonadaceae</taxon>
        <taxon>Hyphomonas</taxon>
    </lineage>
</organism>
<feature type="binding site" evidence="5">
    <location>
        <position position="159"/>
    </location>
    <ligand>
        <name>S-adenosyl-L-methionine</name>
        <dbReference type="ChEBI" id="CHEBI:59789"/>
    </ligand>
</feature>
<dbReference type="Gene3D" id="1.10.8.10">
    <property type="entry name" value="DNA helicase RuvA subunit, C-terminal domain"/>
    <property type="match status" value="1"/>
</dbReference>
<dbReference type="OrthoDB" id="9800643at2"/>
<dbReference type="eggNOG" id="COG2890">
    <property type="taxonomic scope" value="Bacteria"/>
</dbReference>
<dbReference type="InterPro" id="IPR040758">
    <property type="entry name" value="PrmC_N"/>
</dbReference>
<comment type="catalytic activity">
    <reaction evidence="4 5">
        <text>L-glutaminyl-[peptide chain release factor] + S-adenosyl-L-methionine = N(5)-methyl-L-glutaminyl-[peptide chain release factor] + S-adenosyl-L-homocysteine + H(+)</text>
        <dbReference type="Rhea" id="RHEA:42896"/>
        <dbReference type="Rhea" id="RHEA-COMP:10271"/>
        <dbReference type="Rhea" id="RHEA-COMP:10272"/>
        <dbReference type="ChEBI" id="CHEBI:15378"/>
        <dbReference type="ChEBI" id="CHEBI:30011"/>
        <dbReference type="ChEBI" id="CHEBI:57856"/>
        <dbReference type="ChEBI" id="CHEBI:59789"/>
        <dbReference type="ChEBI" id="CHEBI:61891"/>
        <dbReference type="EC" id="2.1.1.297"/>
    </reaction>
</comment>
<dbReference type="GO" id="GO:0032259">
    <property type="term" value="P:methylation"/>
    <property type="evidence" value="ECO:0007669"/>
    <property type="project" value="UniProtKB-KW"/>
</dbReference>
<dbReference type="PANTHER" id="PTHR18895:SF74">
    <property type="entry name" value="MTRF1L RELEASE FACTOR GLUTAMINE METHYLTRANSFERASE"/>
    <property type="match status" value="1"/>
</dbReference>
<evidence type="ECO:0000256" key="1">
    <source>
        <dbReference type="ARBA" id="ARBA00022603"/>
    </source>
</evidence>
<dbReference type="GO" id="GO:0102559">
    <property type="term" value="F:peptide chain release factor N(5)-glutamine methyltransferase activity"/>
    <property type="evidence" value="ECO:0007669"/>
    <property type="project" value="UniProtKB-EC"/>
</dbReference>
<dbReference type="InterPro" id="IPR019874">
    <property type="entry name" value="RF_methyltr_PrmC"/>
</dbReference>
<evidence type="ECO:0000313" key="8">
    <source>
        <dbReference type="EMBL" id="KCZ88304.1"/>
    </source>
</evidence>
<keyword evidence="2 5" id="KW-0808">Transferase</keyword>
<proteinExistence type="inferred from homology"/>
<gene>
    <name evidence="5" type="primary">prmC</name>
    <name evidence="8" type="ORF">HJO_15618</name>
</gene>
<evidence type="ECO:0000259" key="7">
    <source>
        <dbReference type="Pfam" id="PF17827"/>
    </source>
</evidence>
<dbReference type="SUPFAM" id="SSF53335">
    <property type="entry name" value="S-adenosyl-L-methionine-dependent methyltransferases"/>
    <property type="match status" value="1"/>
</dbReference>
<dbReference type="AlphaFoldDB" id="A0A059FCF2"/>